<feature type="signal peptide" evidence="1">
    <location>
        <begin position="1"/>
        <end position="18"/>
    </location>
</feature>
<dbReference type="eggNOG" id="ENOG502ZA2M">
    <property type="taxonomic scope" value="Bacteria"/>
</dbReference>
<keyword evidence="3" id="KW-1185">Reference proteome</keyword>
<keyword evidence="1" id="KW-0732">Signal</keyword>
<protein>
    <recommendedName>
        <fullName evidence="4">Substrate import-associated zinc metallohydrolase lipoprotein</fullName>
    </recommendedName>
</protein>
<gene>
    <name evidence="2" type="ORF">HMPREF0658_2137</name>
</gene>
<sequence length="312" mass="35543">MKKFIYSALFLATTSACLLSCSNDEPDKTSIITVGQTVQTPLDKWLKANYVDPYNIRFKYRYVDNEGDMNYFTIPAKYEDAVKMAHLIKYLCIEAYDEVGGVGFTRSVFPKLIYCIGEFEYRNNGTIILGTAENGKKILMTGSNYITTYEHDIEQLNHFYFKTIHHEFTHILNQNKDYPAAFKLITGSAYVSDSWSTHPYDGYNTDRDQKNGVANNYCYLHGFITPYSQHSDVEDIAELLSTYVVNTKAEWDRMVALGGTNGGALITSKMDIVKRYMKTAWNIDLDALRDVVQRRQADVAAGKIDITDLTVK</sequence>
<dbReference type="InterPro" id="IPR030890">
    <property type="entry name" value="LP_HExxH_w_TonB"/>
</dbReference>
<organism evidence="2 3">
    <name type="scientific">Hoylesella marshii DSM 16973 = JCM 13450</name>
    <dbReference type="NCBI Taxonomy" id="862515"/>
    <lineage>
        <taxon>Bacteria</taxon>
        <taxon>Pseudomonadati</taxon>
        <taxon>Bacteroidota</taxon>
        <taxon>Bacteroidia</taxon>
        <taxon>Bacteroidales</taxon>
        <taxon>Prevotellaceae</taxon>
        <taxon>Hoylesella</taxon>
    </lineage>
</organism>
<evidence type="ECO:0000313" key="3">
    <source>
        <dbReference type="Proteomes" id="UP000004394"/>
    </source>
</evidence>
<dbReference type="Pfam" id="PF15890">
    <property type="entry name" value="Peptidase_Mx1"/>
    <property type="match status" value="1"/>
</dbReference>
<reference evidence="2" key="1">
    <citation type="submission" date="2010-07" db="EMBL/GenBank/DDBJ databases">
        <authorList>
            <person name="Muzny D."/>
            <person name="Qin X."/>
            <person name="Deng J."/>
            <person name="Jiang H."/>
            <person name="Liu Y."/>
            <person name="Qu J."/>
            <person name="Song X.-Z."/>
            <person name="Zhang L."/>
            <person name="Thornton R."/>
            <person name="Coyle M."/>
            <person name="Francisco L."/>
            <person name="Jackson L."/>
            <person name="Javaid M."/>
            <person name="Korchina V."/>
            <person name="Kovar C."/>
            <person name="Mata R."/>
            <person name="Mathew T."/>
            <person name="Ngo R."/>
            <person name="Nguyen L."/>
            <person name="Nguyen N."/>
            <person name="Okwuonu G."/>
            <person name="Ongeri F."/>
            <person name="Pham C."/>
            <person name="Simmons D."/>
            <person name="Wilczek-Boney K."/>
            <person name="Hale W."/>
            <person name="Jakkamsetti A."/>
            <person name="Pham P."/>
            <person name="Ruth R."/>
            <person name="San Lucas F."/>
            <person name="Warren J."/>
            <person name="Zhang J."/>
            <person name="Zhao Z."/>
            <person name="Zhou C."/>
            <person name="Zhu D."/>
            <person name="Lee S."/>
            <person name="Bess C."/>
            <person name="Blankenburg K."/>
            <person name="Forbes L."/>
            <person name="Fu Q."/>
            <person name="Gubbala S."/>
            <person name="Hirani K."/>
            <person name="Jayaseelan J.C."/>
            <person name="Lara F."/>
            <person name="Munidasa M."/>
            <person name="Palculict T."/>
            <person name="Patil S."/>
            <person name="Pu L.-L."/>
            <person name="Saada N."/>
            <person name="Tang L."/>
            <person name="Weissenberger G."/>
            <person name="Zhu Y."/>
            <person name="Hemphill L."/>
            <person name="Shang Y."/>
            <person name="Youmans B."/>
            <person name="Ayvaz T."/>
            <person name="Ross M."/>
            <person name="Santibanez J."/>
            <person name="Aqrawi P."/>
            <person name="Gross S."/>
            <person name="Joshi V."/>
            <person name="Fowler G."/>
            <person name="Nazareth L."/>
            <person name="Reid J."/>
            <person name="Worley K."/>
            <person name="Petrosino J."/>
            <person name="Highlander S."/>
            <person name="Gibbs R."/>
        </authorList>
    </citation>
    <scope>NUCLEOTIDE SEQUENCE [LARGE SCALE GENOMIC DNA]</scope>
    <source>
        <strain evidence="2">DSM 16973</strain>
    </source>
</reference>
<comment type="caution">
    <text evidence="2">The sequence shown here is derived from an EMBL/GenBank/DDBJ whole genome shotgun (WGS) entry which is preliminary data.</text>
</comment>
<dbReference type="Gene3D" id="3.40.390.70">
    <property type="match status" value="1"/>
</dbReference>
<dbReference type="HOGENOM" id="CLU_048099_0_0_10"/>
<proteinExistence type="predicted"/>
<evidence type="ECO:0008006" key="4">
    <source>
        <dbReference type="Google" id="ProtNLM"/>
    </source>
</evidence>
<dbReference type="OrthoDB" id="1113652at2"/>
<dbReference type="AlphaFoldDB" id="E0NVD2"/>
<dbReference type="BioCyc" id="PMAR862515-HMP:GMOO-2169-MONOMER"/>
<accession>E0NVD2</accession>
<dbReference type="NCBIfam" id="TIGR04549">
    <property type="entry name" value="LP_HExxH_w_tonB"/>
    <property type="match status" value="1"/>
</dbReference>
<dbReference type="STRING" id="862515.HMPREF0658_2137"/>
<name>E0NVD2_9BACT</name>
<dbReference type="Proteomes" id="UP000004394">
    <property type="component" value="Unassembled WGS sequence"/>
</dbReference>
<dbReference type="RefSeq" id="WP_006950495.1">
    <property type="nucleotide sequence ID" value="NZ_BAJI01000006.1"/>
</dbReference>
<dbReference type="EMBL" id="AEEI01000061">
    <property type="protein sequence ID" value="EFM00866.1"/>
    <property type="molecule type" value="Genomic_DNA"/>
</dbReference>
<feature type="chain" id="PRO_5003138432" description="Substrate import-associated zinc metallohydrolase lipoprotein" evidence="1">
    <location>
        <begin position="19"/>
        <end position="312"/>
    </location>
</feature>
<evidence type="ECO:0000256" key="1">
    <source>
        <dbReference type="SAM" id="SignalP"/>
    </source>
</evidence>
<dbReference type="PROSITE" id="PS51257">
    <property type="entry name" value="PROKAR_LIPOPROTEIN"/>
    <property type="match status" value="1"/>
</dbReference>
<evidence type="ECO:0000313" key="2">
    <source>
        <dbReference type="EMBL" id="EFM00866.1"/>
    </source>
</evidence>